<evidence type="ECO:0000313" key="2">
    <source>
        <dbReference type="Proteomes" id="UP000193411"/>
    </source>
</evidence>
<sequence length="191" mass="21956">MTSSTDVCRTSASRPEKRITITTTTLRYRIQLLETLVVRLSHPNHLRPHRLHLVGQPVVECPQVPHGRRDGFWHLLDQLSGHNYNRLDKWAVDVLDEPNNGANWAAHNLNARQGQEAREHGVGNRQHGLKRARRPLDHVHYTDVEGMVNGHDRQADGQECNDSGYLHPVCVFGEEVVDVIERQRLLRVQMR</sequence>
<comment type="caution">
    <text evidence="1">The sequence shown here is derived from an EMBL/GenBank/DDBJ whole genome shotgun (WGS) entry which is preliminary data.</text>
</comment>
<keyword evidence="2" id="KW-1185">Reference proteome</keyword>
<dbReference type="AlphaFoldDB" id="A0A1Y2H4J2"/>
<dbReference type="EMBL" id="MCFL01000164">
    <property type="protein sequence ID" value="ORZ29488.1"/>
    <property type="molecule type" value="Genomic_DNA"/>
</dbReference>
<accession>A0A1Y2H4J2</accession>
<name>A0A1Y2H4J2_9FUNG</name>
<gene>
    <name evidence="1" type="ORF">BCR44DRAFT_1449677</name>
</gene>
<evidence type="ECO:0000313" key="1">
    <source>
        <dbReference type="EMBL" id="ORZ29488.1"/>
    </source>
</evidence>
<organism evidence="1 2">
    <name type="scientific">Catenaria anguillulae PL171</name>
    <dbReference type="NCBI Taxonomy" id="765915"/>
    <lineage>
        <taxon>Eukaryota</taxon>
        <taxon>Fungi</taxon>
        <taxon>Fungi incertae sedis</taxon>
        <taxon>Blastocladiomycota</taxon>
        <taxon>Blastocladiomycetes</taxon>
        <taxon>Blastocladiales</taxon>
        <taxon>Catenariaceae</taxon>
        <taxon>Catenaria</taxon>
    </lineage>
</organism>
<reference evidence="1 2" key="1">
    <citation type="submission" date="2016-07" db="EMBL/GenBank/DDBJ databases">
        <title>Pervasive Adenine N6-methylation of Active Genes in Fungi.</title>
        <authorList>
            <consortium name="DOE Joint Genome Institute"/>
            <person name="Mondo S.J."/>
            <person name="Dannebaum R.O."/>
            <person name="Kuo R.C."/>
            <person name="Labutti K."/>
            <person name="Haridas S."/>
            <person name="Kuo A."/>
            <person name="Salamov A."/>
            <person name="Ahrendt S.R."/>
            <person name="Lipzen A."/>
            <person name="Sullivan W."/>
            <person name="Andreopoulos W.B."/>
            <person name="Clum A."/>
            <person name="Lindquist E."/>
            <person name="Daum C."/>
            <person name="Ramamoorthy G.K."/>
            <person name="Gryganskyi A."/>
            <person name="Culley D."/>
            <person name="Magnuson J.K."/>
            <person name="James T.Y."/>
            <person name="O'Malley M.A."/>
            <person name="Stajich J.E."/>
            <person name="Spatafora J.W."/>
            <person name="Visel A."/>
            <person name="Grigoriev I.V."/>
        </authorList>
    </citation>
    <scope>NUCLEOTIDE SEQUENCE [LARGE SCALE GENOMIC DNA]</scope>
    <source>
        <strain evidence="1 2">PL171</strain>
    </source>
</reference>
<protein>
    <submittedName>
        <fullName evidence="1">Uncharacterized protein</fullName>
    </submittedName>
</protein>
<proteinExistence type="predicted"/>
<dbReference type="Proteomes" id="UP000193411">
    <property type="component" value="Unassembled WGS sequence"/>
</dbReference>